<dbReference type="AlphaFoldDB" id="A0A557SSJ6"/>
<accession>A0A557SSJ6</accession>
<dbReference type="Proteomes" id="UP000315289">
    <property type="component" value="Unassembled WGS sequence"/>
</dbReference>
<reference evidence="1 2" key="1">
    <citation type="journal article" date="2019" name="Front. Microbiol.">
        <title>Ammonia Oxidation by the Arctic Terrestrial Thaumarchaeote Candidatus Nitrosocosmicus arcticus Is Stimulated by Increasing Temperatures.</title>
        <authorList>
            <person name="Alves R.J.E."/>
            <person name="Kerou M."/>
            <person name="Zappe A."/>
            <person name="Bittner R."/>
            <person name="Abby S.S."/>
            <person name="Schmidt H.A."/>
            <person name="Pfeifer K."/>
            <person name="Schleper C."/>
        </authorList>
    </citation>
    <scope>NUCLEOTIDE SEQUENCE [LARGE SCALE GENOMIC DNA]</scope>
    <source>
        <strain evidence="1 2">Kfb</strain>
    </source>
</reference>
<comment type="caution">
    <text evidence="1">The sequence shown here is derived from an EMBL/GenBank/DDBJ whole genome shotgun (WGS) entry which is preliminary data.</text>
</comment>
<name>A0A557SSJ6_9ARCH</name>
<evidence type="ECO:0000313" key="2">
    <source>
        <dbReference type="Proteomes" id="UP000315289"/>
    </source>
</evidence>
<evidence type="ECO:0000313" key="1">
    <source>
        <dbReference type="EMBL" id="TVP39581.1"/>
    </source>
</evidence>
<organism evidence="1 2">
    <name type="scientific">Candidatus Nitrosocosmicus arcticus</name>
    <dbReference type="NCBI Taxonomy" id="2035267"/>
    <lineage>
        <taxon>Archaea</taxon>
        <taxon>Nitrososphaerota</taxon>
        <taxon>Nitrososphaeria</taxon>
        <taxon>Nitrososphaerales</taxon>
        <taxon>Nitrososphaeraceae</taxon>
        <taxon>Candidatus Nitrosocosmicus</taxon>
    </lineage>
</organism>
<protein>
    <submittedName>
        <fullName evidence="1">Uncharacterized protein</fullName>
    </submittedName>
</protein>
<gene>
    <name evidence="1" type="ORF">NARC_140036</name>
</gene>
<proteinExistence type="predicted"/>
<sequence length="39" mass="4474">MSATYETKSKQHRSDNELIRSFTLVILTCPVIKNGYNQS</sequence>
<keyword evidence="2" id="KW-1185">Reference proteome</keyword>
<dbReference type="EMBL" id="VOAH01000014">
    <property type="protein sequence ID" value="TVP39581.1"/>
    <property type="molecule type" value="Genomic_DNA"/>
</dbReference>